<gene>
    <name evidence="1" type="primary">Acey_s0102.g3455</name>
    <name evidence="1" type="ORF">Y032_0102g3455</name>
</gene>
<proteinExistence type="predicted"/>
<dbReference type="EMBL" id="JARK01001438">
    <property type="protein sequence ID" value="EYC02052.1"/>
    <property type="molecule type" value="Genomic_DNA"/>
</dbReference>
<dbReference type="Proteomes" id="UP000024635">
    <property type="component" value="Unassembled WGS sequence"/>
</dbReference>
<protein>
    <submittedName>
        <fullName evidence="1">Uncharacterized protein</fullName>
    </submittedName>
</protein>
<dbReference type="AlphaFoldDB" id="A0A016THF1"/>
<sequence length="108" mass="11885">MHHVASQQTAGALAACVRGVRLLPLPAQLQFDSSVSVLVRALHSPSVISGIHLGYRSLLKLFNLSASSNHQATRFCLYRNPQLCRAQLKFFTGLLGLTKKEIRFNSLP</sequence>
<organism evidence="1 2">
    <name type="scientific">Ancylostoma ceylanicum</name>
    <dbReference type="NCBI Taxonomy" id="53326"/>
    <lineage>
        <taxon>Eukaryota</taxon>
        <taxon>Metazoa</taxon>
        <taxon>Ecdysozoa</taxon>
        <taxon>Nematoda</taxon>
        <taxon>Chromadorea</taxon>
        <taxon>Rhabditida</taxon>
        <taxon>Rhabditina</taxon>
        <taxon>Rhabditomorpha</taxon>
        <taxon>Strongyloidea</taxon>
        <taxon>Ancylostomatidae</taxon>
        <taxon>Ancylostomatinae</taxon>
        <taxon>Ancylostoma</taxon>
    </lineage>
</organism>
<accession>A0A016THF1</accession>
<evidence type="ECO:0000313" key="1">
    <source>
        <dbReference type="EMBL" id="EYC02052.1"/>
    </source>
</evidence>
<comment type="caution">
    <text evidence="1">The sequence shown here is derived from an EMBL/GenBank/DDBJ whole genome shotgun (WGS) entry which is preliminary data.</text>
</comment>
<evidence type="ECO:0000313" key="2">
    <source>
        <dbReference type="Proteomes" id="UP000024635"/>
    </source>
</evidence>
<keyword evidence="2" id="KW-1185">Reference proteome</keyword>
<name>A0A016THF1_9BILA</name>
<reference evidence="2" key="1">
    <citation type="journal article" date="2015" name="Nat. Genet.">
        <title>The genome and transcriptome of the zoonotic hookworm Ancylostoma ceylanicum identify infection-specific gene families.</title>
        <authorList>
            <person name="Schwarz E.M."/>
            <person name="Hu Y."/>
            <person name="Antoshechkin I."/>
            <person name="Miller M.M."/>
            <person name="Sternberg P.W."/>
            <person name="Aroian R.V."/>
        </authorList>
    </citation>
    <scope>NUCLEOTIDE SEQUENCE</scope>
    <source>
        <strain evidence="2">HY135</strain>
    </source>
</reference>